<comment type="caution">
    <text evidence="10">The sequence shown here is derived from an EMBL/GenBank/DDBJ whole genome shotgun (WGS) entry which is preliminary data.</text>
</comment>
<dbReference type="SMART" id="SM00249">
    <property type="entry name" value="PHD"/>
    <property type="match status" value="1"/>
</dbReference>
<dbReference type="InterPro" id="IPR036397">
    <property type="entry name" value="RNaseH_sf"/>
</dbReference>
<feature type="compositionally biased region" description="Low complexity" evidence="7">
    <location>
        <begin position="392"/>
        <end position="415"/>
    </location>
</feature>
<feature type="region of interest" description="Disordered" evidence="7">
    <location>
        <begin position="709"/>
        <end position="796"/>
    </location>
</feature>
<dbReference type="Gene3D" id="3.90.70.80">
    <property type="match status" value="1"/>
</dbReference>
<dbReference type="Pfam" id="PF05225">
    <property type="entry name" value="HTH_psq"/>
    <property type="match status" value="1"/>
</dbReference>
<feature type="domain" description="HTH CENPB-type" evidence="9">
    <location>
        <begin position="41"/>
        <end position="118"/>
    </location>
</feature>
<keyword evidence="3" id="KW-0863">Zinc-finger</keyword>
<keyword evidence="4" id="KW-0862">Zinc</keyword>
<dbReference type="InterPro" id="IPR050863">
    <property type="entry name" value="CenT-Element_Derived"/>
</dbReference>
<dbReference type="InterPro" id="IPR038765">
    <property type="entry name" value="Papain-like_cys_pep_sf"/>
</dbReference>
<evidence type="ECO:0000256" key="4">
    <source>
        <dbReference type="ARBA" id="ARBA00022833"/>
    </source>
</evidence>
<keyword evidence="5" id="KW-0238">DNA-binding</keyword>
<dbReference type="InterPro" id="IPR004875">
    <property type="entry name" value="DDE_SF_endonuclease_dom"/>
</dbReference>
<dbReference type="InterPro" id="IPR013083">
    <property type="entry name" value="Znf_RING/FYVE/PHD"/>
</dbReference>
<feature type="compositionally biased region" description="Pro residues" evidence="7">
    <location>
        <begin position="473"/>
        <end position="492"/>
    </location>
</feature>
<comment type="subcellular location">
    <subcellularLocation>
        <location evidence="1">Nucleus</location>
    </subcellularLocation>
</comment>
<dbReference type="GO" id="GO:0008270">
    <property type="term" value="F:zinc ion binding"/>
    <property type="evidence" value="ECO:0007669"/>
    <property type="project" value="UniProtKB-KW"/>
</dbReference>
<evidence type="ECO:0000259" key="9">
    <source>
        <dbReference type="PROSITE" id="PS51253"/>
    </source>
</evidence>
<dbReference type="PANTHER" id="PTHR19303:SF74">
    <property type="entry name" value="POGO TRANSPOSABLE ELEMENT WITH KRAB DOMAIN"/>
    <property type="match status" value="1"/>
</dbReference>
<dbReference type="Gene3D" id="3.30.40.10">
    <property type="entry name" value="Zinc/RING finger domain, C3HC4 (zinc finger)"/>
    <property type="match status" value="1"/>
</dbReference>
<dbReference type="InterPro" id="IPR001965">
    <property type="entry name" value="Znf_PHD"/>
</dbReference>
<keyword evidence="2" id="KW-0479">Metal-binding</keyword>
<feature type="domain" description="OTU" evidence="8">
    <location>
        <begin position="539"/>
        <end position="697"/>
    </location>
</feature>
<gene>
    <name evidence="10" type="ORF">V1264_005052</name>
</gene>
<protein>
    <submittedName>
        <fullName evidence="10">Uncharacterized protein</fullName>
    </submittedName>
</protein>
<dbReference type="GO" id="GO:0003677">
    <property type="term" value="F:DNA binding"/>
    <property type="evidence" value="ECO:0007669"/>
    <property type="project" value="UniProtKB-KW"/>
</dbReference>
<proteinExistence type="predicted"/>
<dbReference type="InterPro" id="IPR006600">
    <property type="entry name" value="HTH_CenpB_DNA-bd_dom"/>
</dbReference>
<name>A0AAN9AYS8_9CAEN</name>
<dbReference type="InterPro" id="IPR019786">
    <property type="entry name" value="Zinc_finger_PHD-type_CS"/>
</dbReference>
<dbReference type="Pfam" id="PF03184">
    <property type="entry name" value="DDE_1"/>
    <property type="match status" value="1"/>
</dbReference>
<organism evidence="10 11">
    <name type="scientific">Littorina saxatilis</name>
    <dbReference type="NCBI Taxonomy" id="31220"/>
    <lineage>
        <taxon>Eukaryota</taxon>
        <taxon>Metazoa</taxon>
        <taxon>Spiralia</taxon>
        <taxon>Lophotrochozoa</taxon>
        <taxon>Mollusca</taxon>
        <taxon>Gastropoda</taxon>
        <taxon>Caenogastropoda</taxon>
        <taxon>Littorinimorpha</taxon>
        <taxon>Littorinoidea</taxon>
        <taxon>Littorinidae</taxon>
        <taxon>Littorina</taxon>
    </lineage>
</organism>
<evidence type="ECO:0000256" key="3">
    <source>
        <dbReference type="ARBA" id="ARBA00022771"/>
    </source>
</evidence>
<dbReference type="PROSITE" id="PS51253">
    <property type="entry name" value="HTH_CENPB"/>
    <property type="match status" value="1"/>
</dbReference>
<dbReference type="Pfam" id="PF02338">
    <property type="entry name" value="OTU"/>
    <property type="match status" value="1"/>
</dbReference>
<dbReference type="InterPro" id="IPR003323">
    <property type="entry name" value="OTU_dom"/>
</dbReference>
<dbReference type="PROSITE" id="PS50802">
    <property type="entry name" value="OTU"/>
    <property type="match status" value="1"/>
</dbReference>
<dbReference type="InterPro" id="IPR007889">
    <property type="entry name" value="HTH_Psq"/>
</dbReference>
<evidence type="ECO:0000259" key="8">
    <source>
        <dbReference type="PROSITE" id="PS50802"/>
    </source>
</evidence>
<evidence type="ECO:0000256" key="2">
    <source>
        <dbReference type="ARBA" id="ARBA00022723"/>
    </source>
</evidence>
<evidence type="ECO:0000313" key="10">
    <source>
        <dbReference type="EMBL" id="KAK7095677.1"/>
    </source>
</evidence>
<dbReference type="Gene3D" id="3.30.420.10">
    <property type="entry name" value="Ribonuclease H-like superfamily/Ribonuclease H"/>
    <property type="match status" value="1"/>
</dbReference>
<reference evidence="10 11" key="1">
    <citation type="submission" date="2024-02" db="EMBL/GenBank/DDBJ databases">
        <title>Chromosome-scale genome assembly of the rough periwinkle Littorina saxatilis.</title>
        <authorList>
            <person name="De Jode A."/>
            <person name="Faria R."/>
            <person name="Formenti G."/>
            <person name="Sims Y."/>
            <person name="Smith T.P."/>
            <person name="Tracey A."/>
            <person name="Wood J.M.D."/>
            <person name="Zagrodzka Z.B."/>
            <person name="Johannesson K."/>
            <person name="Butlin R.K."/>
            <person name="Leder E.H."/>
        </authorList>
    </citation>
    <scope>NUCLEOTIDE SEQUENCE [LARGE SCALE GENOMIC DNA]</scope>
    <source>
        <strain evidence="10">Snail1</strain>
        <tissue evidence="10">Muscle</tissue>
    </source>
</reference>
<dbReference type="EMBL" id="JBAMIC010000014">
    <property type="protein sequence ID" value="KAK7095677.1"/>
    <property type="molecule type" value="Genomic_DNA"/>
</dbReference>
<dbReference type="CDD" id="cd15489">
    <property type="entry name" value="PHD_SF"/>
    <property type="match status" value="1"/>
</dbReference>
<evidence type="ECO:0000256" key="5">
    <source>
        <dbReference type="ARBA" id="ARBA00023125"/>
    </source>
</evidence>
<accession>A0AAN9AYS8</accession>
<dbReference type="PROSITE" id="PS01359">
    <property type="entry name" value="ZF_PHD_1"/>
    <property type="match status" value="1"/>
</dbReference>
<dbReference type="AlphaFoldDB" id="A0AAN9AYS8"/>
<dbReference type="CDD" id="cd22744">
    <property type="entry name" value="OTU"/>
    <property type="match status" value="1"/>
</dbReference>
<sequence>MAAVIDKRLGLRAAARAYGIPPTTLKDHLDGKYEHAMGDTKHLGRPSILPPAIEKELVDHIIKCERMFFGLTRKDVMSLAYEIASRNGIQHIFNEDKKSAGKRWLKLFLQRHPQLSLRQPESTSIARAQGFNAVSVNRFYDLLEEQIQTKGFNGTTIYNVDETGVSTVQKRCQKILGQKGKHQIGAITSGERGTNTTVVCCVNGVGHYVPPLILFKRKRHCRELADGAPTGSLVTNNESGWMDKDMFLTWIRHFATHVKPSPDRPVLLIMDGHASHTRSLSVIDFARENGIVMLSLPPHATARLQPLDVAFFKPLQTFFIQEQETWMRTNPWRKITAFQIAGIFNKAHVRAASMATAAKGFETTGIWPCNRHVFGEVDFLPSIEDVDAFNISFGHPGPSSSPSNSCHTPFQQARPSPQPARPHPQPSGPPSEPTRPSSEPAGSPSEQAGPSSQPPRPSSEPAGSSSEEAGTPSEPPRPSAEPVEPPSEPIGPPSEEAGPPSEPARPLSGRTGHPVDPLSEPPSPCSEQDIGLFLALPNKTVIQTNPDGRCFFRSIVIGNTPAFQTAERDGNGLPSECHTKIQEQIQADALRQKMTSHMLSNIEGFREVSAAINFDMPSSFAFFSLEERILHMAHSTASVGDMDISATSEVLQQPIHIINAESGNVLKYNDDSLAQPVTLLYSPHGDNAGHYDCVLESAVSVALISQNPSVSQQKLAAKRKSRKTEAELITSSPYKRKLEEWQAKQKPTKKTSKSKPNTENTEKQKAKNKKTSKSKPNPNPNPNTEKQKARNKKTSVSHQQEASWFCFLCRECTCEDMIQCLMCSEWVHVDCAGTTESQREYFCDVCQSK</sequence>
<keyword evidence="6" id="KW-0539">Nucleus</keyword>
<dbReference type="GO" id="GO:0005634">
    <property type="term" value="C:nucleus"/>
    <property type="evidence" value="ECO:0007669"/>
    <property type="project" value="UniProtKB-SubCell"/>
</dbReference>
<feature type="compositionally biased region" description="Pro residues" evidence="7">
    <location>
        <begin position="416"/>
        <end position="433"/>
    </location>
</feature>
<evidence type="ECO:0000256" key="6">
    <source>
        <dbReference type="ARBA" id="ARBA00023242"/>
    </source>
</evidence>
<dbReference type="PANTHER" id="PTHR19303">
    <property type="entry name" value="TRANSPOSON"/>
    <property type="match status" value="1"/>
</dbReference>
<feature type="compositionally biased region" description="Low complexity" evidence="7">
    <location>
        <begin position="459"/>
        <end position="472"/>
    </location>
</feature>
<dbReference type="SUPFAM" id="SSF54001">
    <property type="entry name" value="Cysteine proteinases"/>
    <property type="match status" value="1"/>
</dbReference>
<dbReference type="SUPFAM" id="SSF57903">
    <property type="entry name" value="FYVE/PHD zinc finger"/>
    <property type="match status" value="1"/>
</dbReference>
<feature type="region of interest" description="Disordered" evidence="7">
    <location>
        <begin position="391"/>
        <end position="526"/>
    </location>
</feature>
<evidence type="ECO:0000256" key="7">
    <source>
        <dbReference type="SAM" id="MobiDB-lite"/>
    </source>
</evidence>
<keyword evidence="11" id="KW-1185">Reference proteome</keyword>
<evidence type="ECO:0000313" key="11">
    <source>
        <dbReference type="Proteomes" id="UP001374579"/>
    </source>
</evidence>
<dbReference type="InterPro" id="IPR011011">
    <property type="entry name" value="Znf_FYVE_PHD"/>
</dbReference>
<evidence type="ECO:0000256" key="1">
    <source>
        <dbReference type="ARBA" id="ARBA00004123"/>
    </source>
</evidence>
<dbReference type="Proteomes" id="UP001374579">
    <property type="component" value="Unassembled WGS sequence"/>
</dbReference>